<comment type="caution">
    <text evidence="2">The sequence shown here is derived from an EMBL/GenBank/DDBJ whole genome shotgun (WGS) entry which is preliminary data.</text>
</comment>
<feature type="region of interest" description="Disordered" evidence="1">
    <location>
        <begin position="1"/>
        <end position="24"/>
    </location>
</feature>
<reference evidence="2 3" key="1">
    <citation type="submission" date="2024-04" db="EMBL/GenBank/DDBJ databases">
        <title>Phyllosticta paracitricarpa is synonymous to the EU quarantine fungus P. citricarpa based on phylogenomic analyses.</title>
        <authorList>
            <consortium name="Lawrence Berkeley National Laboratory"/>
            <person name="Van ingen-buijs V.A."/>
            <person name="Van westerhoven A.C."/>
            <person name="Haridas S."/>
            <person name="Skiadas P."/>
            <person name="Martin F."/>
            <person name="Groenewald J.Z."/>
            <person name="Crous P.W."/>
            <person name="Seidl M.F."/>
        </authorList>
    </citation>
    <scope>NUCLEOTIDE SEQUENCE [LARGE SCALE GENOMIC DNA]</scope>
    <source>
        <strain evidence="2 3">CPC 17464</strain>
    </source>
</reference>
<sequence length="181" mass="20238">MGAKFGRGAWGRLRPRDPEHDTTVSQAQVQQSTYGRGGCGPLASLLSVHLFLSFSVLSFFSLWHRISLSSHADPDSWRRVPPGRRTGSTRRRLQRVHDKVFGLDWDGQGWTEMALGFMGSLFDGCEELIGHQCATLNQLIALKMAPLLCFVRVVDGLWFFAHTSNDSAMSFPFPVIDEDLV</sequence>
<accession>A0ABR1LBR7</accession>
<keyword evidence="3" id="KW-1185">Reference proteome</keyword>
<dbReference type="RefSeq" id="XP_066651736.1">
    <property type="nucleotide sequence ID" value="XM_066804242.1"/>
</dbReference>
<evidence type="ECO:0000313" key="3">
    <source>
        <dbReference type="Proteomes" id="UP001360953"/>
    </source>
</evidence>
<gene>
    <name evidence="2" type="ORF">J3D65DRAFT_91425</name>
</gene>
<evidence type="ECO:0000313" key="2">
    <source>
        <dbReference type="EMBL" id="KAK7532068.1"/>
    </source>
</evidence>
<dbReference type="GeneID" id="92037148"/>
<name>A0ABR1LBR7_9PEZI</name>
<evidence type="ECO:0000256" key="1">
    <source>
        <dbReference type="SAM" id="MobiDB-lite"/>
    </source>
</evidence>
<protein>
    <submittedName>
        <fullName evidence="2">Uncharacterized protein</fullName>
    </submittedName>
</protein>
<dbReference type="Proteomes" id="UP001360953">
    <property type="component" value="Unassembled WGS sequence"/>
</dbReference>
<organism evidence="2 3">
    <name type="scientific">Phyllosticta citribraziliensis</name>
    <dbReference type="NCBI Taxonomy" id="989973"/>
    <lineage>
        <taxon>Eukaryota</taxon>
        <taxon>Fungi</taxon>
        <taxon>Dikarya</taxon>
        <taxon>Ascomycota</taxon>
        <taxon>Pezizomycotina</taxon>
        <taxon>Dothideomycetes</taxon>
        <taxon>Dothideomycetes incertae sedis</taxon>
        <taxon>Botryosphaeriales</taxon>
        <taxon>Phyllostictaceae</taxon>
        <taxon>Phyllosticta</taxon>
    </lineage>
</organism>
<proteinExistence type="predicted"/>
<dbReference type="EMBL" id="JBBPEH010000011">
    <property type="protein sequence ID" value="KAK7532068.1"/>
    <property type="molecule type" value="Genomic_DNA"/>
</dbReference>